<comment type="cofactor">
    <cofactor evidence="1">
        <name>[4Fe-4S] cluster</name>
        <dbReference type="ChEBI" id="CHEBI:49883"/>
    </cofactor>
</comment>
<dbReference type="PANTHER" id="PTHR43409:SF7">
    <property type="entry name" value="BLL1977 PROTEIN"/>
    <property type="match status" value="1"/>
</dbReference>
<gene>
    <name evidence="9" type="ORF">Saso_22740</name>
</gene>
<evidence type="ECO:0000256" key="2">
    <source>
        <dbReference type="ARBA" id="ARBA00022691"/>
    </source>
</evidence>
<organism evidence="9 10">
    <name type="scientific">Streptomyces asoensis</name>
    <dbReference type="NCBI Taxonomy" id="249586"/>
    <lineage>
        <taxon>Bacteria</taxon>
        <taxon>Bacillati</taxon>
        <taxon>Actinomycetota</taxon>
        <taxon>Actinomycetes</taxon>
        <taxon>Kitasatosporales</taxon>
        <taxon>Streptomycetaceae</taxon>
        <taxon>Streptomyces</taxon>
    </lineage>
</organism>
<evidence type="ECO:0000256" key="1">
    <source>
        <dbReference type="ARBA" id="ARBA00001966"/>
    </source>
</evidence>
<keyword evidence="5" id="KW-0411">Iron-sulfur</keyword>
<dbReference type="EMBL" id="BNEB01000002">
    <property type="protein sequence ID" value="GHI60624.1"/>
    <property type="molecule type" value="Genomic_DNA"/>
</dbReference>
<dbReference type="PROSITE" id="PS51918">
    <property type="entry name" value="RADICAL_SAM"/>
    <property type="match status" value="1"/>
</dbReference>
<dbReference type="SFLD" id="SFLDF00324">
    <property type="entry name" value="bacteriocin_maturation"/>
    <property type="match status" value="1"/>
</dbReference>
<dbReference type="PANTHER" id="PTHR43409">
    <property type="entry name" value="ANAEROBIC MAGNESIUM-PROTOPORPHYRIN IX MONOMETHYL ESTER CYCLASE-RELATED"/>
    <property type="match status" value="1"/>
</dbReference>
<dbReference type="InterPro" id="IPR058240">
    <property type="entry name" value="rSAM_sf"/>
</dbReference>
<dbReference type="SFLD" id="SFLDS00029">
    <property type="entry name" value="Radical_SAM"/>
    <property type="match status" value="1"/>
</dbReference>
<evidence type="ECO:0000256" key="3">
    <source>
        <dbReference type="ARBA" id="ARBA00022723"/>
    </source>
</evidence>
<accession>A0ABQ3RXN8</accession>
<keyword evidence="10" id="KW-1185">Reference proteome</keyword>
<proteinExistence type="predicted"/>
<dbReference type="InterPro" id="IPR007197">
    <property type="entry name" value="rSAM"/>
</dbReference>
<dbReference type="Pfam" id="PF04055">
    <property type="entry name" value="Radical_SAM"/>
    <property type="match status" value="1"/>
</dbReference>
<dbReference type="Gene3D" id="3.40.50.280">
    <property type="entry name" value="Cobalamin-binding domain"/>
    <property type="match status" value="1"/>
</dbReference>
<evidence type="ECO:0000256" key="4">
    <source>
        <dbReference type="ARBA" id="ARBA00023004"/>
    </source>
</evidence>
<feature type="region of interest" description="Disordered" evidence="6">
    <location>
        <begin position="638"/>
        <end position="668"/>
    </location>
</feature>
<evidence type="ECO:0000313" key="10">
    <source>
        <dbReference type="Proteomes" id="UP000649259"/>
    </source>
</evidence>
<dbReference type="CDD" id="cd01335">
    <property type="entry name" value="Radical_SAM"/>
    <property type="match status" value="1"/>
</dbReference>
<keyword evidence="4" id="KW-0408">Iron</keyword>
<evidence type="ECO:0000256" key="5">
    <source>
        <dbReference type="ARBA" id="ARBA00023014"/>
    </source>
</evidence>
<dbReference type="InterPro" id="IPR023984">
    <property type="entry name" value="rSAM_ocin_1"/>
</dbReference>
<reference evidence="10" key="1">
    <citation type="submission" date="2023-07" db="EMBL/GenBank/DDBJ databases">
        <title>Whole genome shotgun sequence of Streptomyces cacaoi subsp. asoensis NBRC 13813.</title>
        <authorList>
            <person name="Komaki H."/>
            <person name="Tamura T."/>
        </authorList>
    </citation>
    <scope>NUCLEOTIDE SEQUENCE [LARGE SCALE GENOMIC DNA]</scope>
    <source>
        <strain evidence="10">NBRC 13813</strain>
    </source>
</reference>
<sequence length="668" mass="74412">MRKEPTVRVLLVNMPWSPIDLPSLALGILKRSVDEHVQDATCEVLHANLEFTDWITSRTEFTAEDYEYYALSSYFLGCGDWVFSSALYDDPEWREPEFVEVMSSKLRRARMRMTRELHRVVPEFVAEVARKVVELRPDVVGFTSTFQQNTAALAAARQIKRLAPHVVTVMGGANCDAEQGAAVHRNFPFVDYVVRGEGEDAFPRLLTALRDGDPAAAASIPGLCHRAAGSAHTANPMPSGPLPPAAILPPDYSGYFERLAASVARGWVEPKLVVEGARGCWWGEKHHCTFCGLNGSFMEFRSKSPDTFYREIMELAERHQVLDMYVVDNILDMRYLSTVLPRIVDSGYDLRMHIEIKANMRRPQLQVLADAGLIYVQPGIESLNSRVLDLMDKGVSGCQNVRMLRDAAETGLSVSWNYLHGFPGETAEDYEPVIRQLPALEHLNPPVDLSARIAIERFSPYFKRPELGFTGLRPEEHYLFTYALPESELHDLAYVFQAPERGIGEPTVTLLNDGIAAWKKHHADARLTHTDLGERIVLVSRRASFAWRTMQLTDPLHTALFRLLDQPHTVVALHRKLTSADDTPDGAGPAPHDLEALLEEWVARGIVFTDAGQYVHIAPAAVNQDLLRLDYMRHLHRRTASDDGSGPEADARAGAAVGVEAGAVPAPS</sequence>
<keyword evidence="3" id="KW-0479">Metal-binding</keyword>
<dbReference type="NCBIfam" id="TIGR03975">
    <property type="entry name" value="rSAM_ocin_1"/>
    <property type="match status" value="1"/>
</dbReference>
<evidence type="ECO:0000313" key="9">
    <source>
        <dbReference type="EMBL" id="GHI60624.1"/>
    </source>
</evidence>
<dbReference type="InterPro" id="IPR006158">
    <property type="entry name" value="Cobalamin-bd"/>
</dbReference>
<keyword evidence="2" id="KW-0949">S-adenosyl-L-methionine</keyword>
<dbReference type="InterPro" id="IPR006638">
    <property type="entry name" value="Elp3/MiaA/NifB-like_rSAM"/>
</dbReference>
<dbReference type="InterPro" id="IPR023404">
    <property type="entry name" value="rSAM_horseshoe"/>
</dbReference>
<feature type="compositionally biased region" description="Low complexity" evidence="6">
    <location>
        <begin position="646"/>
        <end position="668"/>
    </location>
</feature>
<evidence type="ECO:0000259" key="8">
    <source>
        <dbReference type="PROSITE" id="PS51918"/>
    </source>
</evidence>
<dbReference type="InterPro" id="IPR051198">
    <property type="entry name" value="BchE-like"/>
</dbReference>
<dbReference type="Gene3D" id="3.80.30.20">
    <property type="entry name" value="tm_1862 like domain"/>
    <property type="match status" value="1"/>
</dbReference>
<protein>
    <submittedName>
        <fullName evidence="9">RiPP maturation radical SAM protein 1</fullName>
    </submittedName>
</protein>
<dbReference type="Pfam" id="PF02310">
    <property type="entry name" value="B12-binding"/>
    <property type="match status" value="1"/>
</dbReference>
<dbReference type="PROSITE" id="PS51332">
    <property type="entry name" value="B12_BINDING"/>
    <property type="match status" value="1"/>
</dbReference>
<name>A0ABQ3RXN8_9ACTN</name>
<dbReference type="SUPFAM" id="SSF102114">
    <property type="entry name" value="Radical SAM enzymes"/>
    <property type="match status" value="1"/>
</dbReference>
<feature type="domain" description="Radical SAM core" evidence="8">
    <location>
        <begin position="266"/>
        <end position="506"/>
    </location>
</feature>
<dbReference type="SMART" id="SM00729">
    <property type="entry name" value="Elp3"/>
    <property type="match status" value="1"/>
</dbReference>
<dbReference type="Proteomes" id="UP000649259">
    <property type="component" value="Unassembled WGS sequence"/>
</dbReference>
<dbReference type="SFLD" id="SFLDG01082">
    <property type="entry name" value="B12-binding_domain_containing"/>
    <property type="match status" value="1"/>
</dbReference>
<evidence type="ECO:0000256" key="6">
    <source>
        <dbReference type="SAM" id="MobiDB-lite"/>
    </source>
</evidence>
<feature type="domain" description="B12-binding" evidence="7">
    <location>
        <begin position="78"/>
        <end position="216"/>
    </location>
</feature>
<comment type="caution">
    <text evidence="9">The sequence shown here is derived from an EMBL/GenBank/DDBJ whole genome shotgun (WGS) entry which is preliminary data.</text>
</comment>
<evidence type="ECO:0000259" key="7">
    <source>
        <dbReference type="PROSITE" id="PS51332"/>
    </source>
</evidence>